<evidence type="ECO:0000259" key="1">
    <source>
        <dbReference type="Pfam" id="PF02237"/>
    </source>
</evidence>
<reference evidence="2" key="2">
    <citation type="submission" date="2022-10" db="EMBL/GenBank/DDBJ databases">
        <authorList>
            <consortium name="ENA_rothamsted_submissions"/>
            <consortium name="culmorum"/>
            <person name="King R."/>
        </authorList>
    </citation>
    <scope>NUCLEOTIDE SEQUENCE</scope>
</reference>
<dbReference type="SUPFAM" id="SSF55681">
    <property type="entry name" value="Class II aaRS and biotin synthetases"/>
    <property type="match status" value="1"/>
</dbReference>
<dbReference type="Pfam" id="PF02237">
    <property type="entry name" value="BPL_C"/>
    <property type="match status" value="1"/>
</dbReference>
<gene>
    <name evidence="2" type="ORF">DIATSA_LOCUS10745</name>
</gene>
<evidence type="ECO:0000313" key="2">
    <source>
        <dbReference type="EMBL" id="CAG9793285.1"/>
    </source>
</evidence>
<dbReference type="OrthoDB" id="10250105at2759"/>
<dbReference type="PANTHER" id="PTHR12835:SF5">
    <property type="entry name" value="BIOTIN--PROTEIN LIGASE"/>
    <property type="match status" value="1"/>
</dbReference>
<sequence length="145" mass="15935">MTLANCIGDDVIITVGTGVNITNSIPTICVNDIIADHNRKHGTTLAPITVERFLARYCSELERSLEYMATEGGVRAFLEQYYQYWLHTDEEIRVQTEGGNTPVHGRIVGVDAAGWLLVRTAASTLQLEPDGNTFDIMAGLVAPKR</sequence>
<dbReference type="GO" id="GO:0005737">
    <property type="term" value="C:cytoplasm"/>
    <property type="evidence" value="ECO:0007669"/>
    <property type="project" value="TreeGrafter"/>
</dbReference>
<reference evidence="2" key="1">
    <citation type="submission" date="2021-12" db="EMBL/GenBank/DDBJ databases">
        <authorList>
            <person name="King R."/>
        </authorList>
    </citation>
    <scope>NUCLEOTIDE SEQUENCE</scope>
</reference>
<organism evidence="2 3">
    <name type="scientific">Diatraea saccharalis</name>
    <name type="common">sugarcane borer</name>
    <dbReference type="NCBI Taxonomy" id="40085"/>
    <lineage>
        <taxon>Eukaryota</taxon>
        <taxon>Metazoa</taxon>
        <taxon>Ecdysozoa</taxon>
        <taxon>Arthropoda</taxon>
        <taxon>Hexapoda</taxon>
        <taxon>Insecta</taxon>
        <taxon>Pterygota</taxon>
        <taxon>Neoptera</taxon>
        <taxon>Endopterygota</taxon>
        <taxon>Lepidoptera</taxon>
        <taxon>Glossata</taxon>
        <taxon>Ditrysia</taxon>
        <taxon>Pyraloidea</taxon>
        <taxon>Crambidae</taxon>
        <taxon>Crambinae</taxon>
        <taxon>Diatraea</taxon>
    </lineage>
</organism>
<dbReference type="AlphaFoldDB" id="A0A9N9RBY9"/>
<dbReference type="GO" id="GO:0004077">
    <property type="term" value="F:biotin--[biotin carboxyl-carrier protein] ligase activity"/>
    <property type="evidence" value="ECO:0007669"/>
    <property type="project" value="TreeGrafter"/>
</dbReference>
<protein>
    <recommendedName>
        <fullName evidence="1">Biotin protein ligase C-terminal domain-containing protein</fullName>
    </recommendedName>
</protein>
<proteinExistence type="predicted"/>
<dbReference type="InterPro" id="IPR003142">
    <property type="entry name" value="BPL_C"/>
</dbReference>
<dbReference type="PANTHER" id="PTHR12835">
    <property type="entry name" value="BIOTIN PROTEIN LIGASE"/>
    <property type="match status" value="1"/>
</dbReference>
<name>A0A9N9RBY9_9NEOP</name>
<dbReference type="EMBL" id="OU893336">
    <property type="protein sequence ID" value="CAG9793285.1"/>
    <property type="molecule type" value="Genomic_DNA"/>
</dbReference>
<keyword evidence="3" id="KW-1185">Reference proteome</keyword>
<feature type="domain" description="Biotin protein ligase C-terminal" evidence="1">
    <location>
        <begin position="89"/>
        <end position="136"/>
    </location>
</feature>
<accession>A0A9N9RBY9</accession>
<dbReference type="Proteomes" id="UP001153714">
    <property type="component" value="Chromosome 5"/>
</dbReference>
<dbReference type="InterPro" id="IPR045864">
    <property type="entry name" value="aa-tRNA-synth_II/BPL/LPL"/>
</dbReference>
<evidence type="ECO:0000313" key="3">
    <source>
        <dbReference type="Proteomes" id="UP001153714"/>
    </source>
</evidence>